<feature type="region of interest" description="Disordered" evidence="5">
    <location>
        <begin position="68"/>
        <end position="93"/>
    </location>
</feature>
<evidence type="ECO:0000256" key="3">
    <source>
        <dbReference type="ARBA" id="ARBA00022771"/>
    </source>
</evidence>
<dbReference type="InterPro" id="IPR013083">
    <property type="entry name" value="Znf_RING/FYVE/PHD"/>
</dbReference>
<feature type="region of interest" description="Disordered" evidence="5">
    <location>
        <begin position="232"/>
        <end position="258"/>
    </location>
</feature>
<feature type="domain" description="PHD-type" evidence="6">
    <location>
        <begin position="780"/>
        <end position="891"/>
    </location>
</feature>
<evidence type="ECO:0000259" key="6">
    <source>
        <dbReference type="PROSITE" id="PS51805"/>
    </source>
</evidence>
<name>A0A835WBR6_CHLIN</name>
<feature type="compositionally biased region" description="Basic and acidic residues" evidence="5">
    <location>
        <begin position="1665"/>
        <end position="1675"/>
    </location>
</feature>
<dbReference type="EMBL" id="JAEHOC010000002">
    <property type="protein sequence ID" value="KAG2444467.1"/>
    <property type="molecule type" value="Genomic_DNA"/>
</dbReference>
<evidence type="ECO:0000256" key="5">
    <source>
        <dbReference type="SAM" id="MobiDB-lite"/>
    </source>
</evidence>
<evidence type="ECO:0000256" key="4">
    <source>
        <dbReference type="ARBA" id="ARBA00022833"/>
    </source>
</evidence>
<feature type="compositionally biased region" description="Low complexity" evidence="5">
    <location>
        <begin position="1564"/>
        <end position="1598"/>
    </location>
</feature>
<feature type="compositionally biased region" description="Low complexity" evidence="5">
    <location>
        <begin position="343"/>
        <end position="357"/>
    </location>
</feature>
<feature type="compositionally biased region" description="Low complexity" evidence="5">
    <location>
        <begin position="1616"/>
        <end position="1625"/>
    </location>
</feature>
<feature type="compositionally biased region" description="Gly residues" evidence="5">
    <location>
        <begin position="306"/>
        <end position="322"/>
    </location>
</feature>
<reference evidence="7" key="1">
    <citation type="journal article" date="2020" name="bioRxiv">
        <title>Comparative genomics of Chlamydomonas.</title>
        <authorList>
            <person name="Craig R.J."/>
            <person name="Hasan A.R."/>
            <person name="Ness R.W."/>
            <person name="Keightley P.D."/>
        </authorList>
    </citation>
    <scope>NUCLEOTIDE SEQUENCE</scope>
    <source>
        <strain evidence="7">SAG 7.73</strain>
    </source>
</reference>
<feature type="region of interest" description="Disordered" evidence="5">
    <location>
        <begin position="585"/>
        <end position="604"/>
    </location>
</feature>
<gene>
    <name evidence="7" type="ORF">HXX76_001219</name>
</gene>
<evidence type="ECO:0000313" key="7">
    <source>
        <dbReference type="EMBL" id="KAG2444467.1"/>
    </source>
</evidence>
<feature type="compositionally biased region" description="Low complexity" evidence="5">
    <location>
        <begin position="1197"/>
        <end position="1223"/>
    </location>
</feature>
<dbReference type="OrthoDB" id="10029243at2759"/>
<dbReference type="Pfam" id="PF13771">
    <property type="entry name" value="zf-HC5HC2H"/>
    <property type="match status" value="1"/>
</dbReference>
<protein>
    <recommendedName>
        <fullName evidence="6">PHD-type domain-containing protein</fullName>
    </recommendedName>
</protein>
<dbReference type="Gene3D" id="3.30.40.10">
    <property type="entry name" value="Zinc/RING finger domain, C3HC4 (zinc finger)"/>
    <property type="match status" value="1"/>
</dbReference>
<dbReference type="PANTHER" id="PTHR14955:SF4">
    <property type="entry name" value="PHD-TYPE DOMAIN-CONTAINING PROTEIN"/>
    <property type="match status" value="1"/>
</dbReference>
<feature type="region of interest" description="Disordered" evidence="5">
    <location>
        <begin position="957"/>
        <end position="986"/>
    </location>
</feature>
<dbReference type="InterPro" id="IPR034732">
    <property type="entry name" value="EPHD"/>
</dbReference>
<keyword evidence="1" id="KW-0597">Phosphoprotein</keyword>
<dbReference type="Proteomes" id="UP000650467">
    <property type="component" value="Unassembled WGS sequence"/>
</dbReference>
<feature type="region of interest" description="Disordered" evidence="5">
    <location>
        <begin position="162"/>
        <end position="181"/>
    </location>
</feature>
<feature type="region of interest" description="Disordered" evidence="5">
    <location>
        <begin position="287"/>
        <end position="445"/>
    </location>
</feature>
<comment type="caution">
    <text evidence="7">The sequence shown here is derived from an EMBL/GenBank/DDBJ whole genome shotgun (WGS) entry which is preliminary data.</text>
</comment>
<keyword evidence="3" id="KW-0863">Zinc-finger</keyword>
<feature type="compositionally biased region" description="Polar residues" evidence="5">
    <location>
        <begin position="1601"/>
        <end position="1613"/>
    </location>
</feature>
<feature type="compositionally biased region" description="Gly residues" evidence="5">
    <location>
        <begin position="68"/>
        <end position="77"/>
    </location>
</feature>
<feature type="region of interest" description="Disordered" evidence="5">
    <location>
        <begin position="1150"/>
        <end position="1223"/>
    </location>
</feature>
<dbReference type="SMART" id="SM00249">
    <property type="entry name" value="PHD"/>
    <property type="match status" value="1"/>
</dbReference>
<feature type="region of interest" description="Disordered" evidence="5">
    <location>
        <begin position="1564"/>
        <end position="1698"/>
    </location>
</feature>
<accession>A0A835WBR6</accession>
<feature type="compositionally biased region" description="Basic residues" evidence="5">
    <location>
        <begin position="329"/>
        <end position="342"/>
    </location>
</feature>
<feature type="compositionally biased region" description="Low complexity" evidence="5">
    <location>
        <begin position="1369"/>
        <end position="1380"/>
    </location>
</feature>
<feature type="compositionally biased region" description="Basic and acidic residues" evidence="5">
    <location>
        <begin position="409"/>
        <end position="427"/>
    </location>
</feature>
<feature type="compositionally biased region" description="Polar residues" evidence="5">
    <location>
        <begin position="429"/>
        <end position="444"/>
    </location>
</feature>
<dbReference type="GO" id="GO:0005634">
    <property type="term" value="C:nucleus"/>
    <property type="evidence" value="ECO:0007669"/>
    <property type="project" value="TreeGrafter"/>
</dbReference>
<feature type="compositionally biased region" description="Low complexity" evidence="5">
    <location>
        <begin position="1172"/>
        <end position="1183"/>
    </location>
</feature>
<sequence>MHAGPSSGFGAARISPSPAAEDLIDSVGLSGEREVRVVCNGNYGTFLLPSQTVHCHCARCTNGGADGGAGDGSGSGSGLSRQAPAITPTEFERHSGLLTAKKWRNSIRLEAGDGTITIGKWLEQHNILPRPKCSGPPLGSPGPGGSGNVGLLYGLDGGVGGSGYPTHAGPSSGNDSHHTGSHFGLSHGHAIFGGLPPCGVAVMGMGGGMGAVAPALRSTLPPSRYPASEYVTGEDDEYEDGPAVYGDGGGAGGHEDDADEDVDYEDGGYMDADGNHHPARNVHAAKRAARMAGGHARSRGPIGRAGVSGGPGASGGSGGSQGGRAAMAVRHKSRHGLTHMRRAAAAAAAAAAAGSAGRQRRGSTSQDDGGDKRGQGTSSEGSLPSDDSKRRPGSGGSGEGDGSGTGDVGDSRRPCGDGEPGIKREDGQAGNQSKQAQATNQNQARHLGLAKRPAADFLAGAADAAAAGLAAKRPRGGRLGPGGMSAEEAAELYDPLSQQPAQGPQIRGWRFLDASAGPAADQVIMSIEINGRTFTGLLAPQQLSAAAGRPPVTGGAGTLLPPGAGGSQGRRPSLSRGVLLSSGGLARFPGPRSTGPLPSGAAPAESEVLELRPEDDLPFDDGMPADCARCALCKRCAVPRLALPPPASARTDAGTPTGAAAAAALEAATSGPLAIKAEDATATPADAFTAPAADAIVPILTPPEDEQPLPMATETALKTEAAHAEMDVDVEAKALPQAWVADRPSDGAVVLHLPDGPLSASQPDLPAAVRAVAAAPAAPEASRTMRQTGSGLGPMLQVKCAGASGEPETKLVHSQCALWSNDVFMVAGTLCGMSTAIKRGGTRRCAHCNRSGATLCCCSGKCGRAYHLPCAIEAGATLVAEPYAMACPEHKNAAVQHTIAAPPARQLRPAASLDVSQNTTSAATVVTATHGHGASSQPPQQVALPLSLQMSTGRRIVMPPASAGSGELLPRQRSGPASPPSDVGAGLPALMMLRGLPTDSAAAAAAMASMPPPRTAGTPGAAAAAAAAAAASASAVTTVTAAPAELASKRTSADGQMLRTGEEAAAADSAQVAAADQALESPRSAADNAAASMATWLGHAALFARRAAAVAAAAGTTTSAEPGIAPATGLFAGLSSGQAELSVISDATAAAVSSQQQPAVGTKRPREEESATEPAAATDVAAAMQPEEARPEDVQEAAEAVATAAAVPQSPQAPQLQQPQQQQRLSLPAGVAVNAGAAAAGMPMLAPFLGRNDAGAAGIEAEEDEDAGVEVEYDPTGHNNGGLMLTHDAAMALLEQQQRRAMAGIAPDALHMLLLQQQARHPGGGPGGESSVGSPFPAASQPVRGMPGGGGRPRHHHPSSAQPSGALPAHARSAGAAMPGASGGVASAVVALGGARPVVRMDSAEELVAAAAAAAAAGHGGQNLMHVLPRAARNIEGLLPSRPLLHNPYVPSSGDPSADLALSKMAQTGSREVEAELLGGTTGRAGHSGRCAVCVIQRKGKCGTESAPKKCLRRQLVALQRASGGGLLGVDEQFEAALHLDPALYGADSITALAAIQQAQAQQLGSQQLGSQSMGSHPQMPTPSQQMQQQQQSHPMMTGAGSMSSGALNNLGTSTGGPPAASNANNGGGGSNANNNGSSAGAGSGGNGGEEGHVADGRAAAAAEQRARERARRETWSLPLGQGSGATGKRPPQPYAGM</sequence>
<proteinExistence type="predicted"/>
<evidence type="ECO:0000256" key="2">
    <source>
        <dbReference type="ARBA" id="ARBA00022723"/>
    </source>
</evidence>
<feature type="compositionally biased region" description="Gly residues" evidence="5">
    <location>
        <begin position="1640"/>
        <end position="1649"/>
    </location>
</feature>
<evidence type="ECO:0000313" key="8">
    <source>
        <dbReference type="Proteomes" id="UP000650467"/>
    </source>
</evidence>
<dbReference type="InterPro" id="IPR052440">
    <property type="entry name" value="Trans_Reg/Chrom_Remod"/>
</dbReference>
<dbReference type="PROSITE" id="PS51805">
    <property type="entry name" value="EPHD"/>
    <property type="match status" value="1"/>
</dbReference>
<feature type="compositionally biased region" description="Gly residues" evidence="5">
    <location>
        <begin position="393"/>
        <end position="407"/>
    </location>
</feature>
<dbReference type="PANTHER" id="PTHR14955">
    <property type="entry name" value="RETINOIC ACID INDUCED 1/TRANSCRIPTION FACTOR 20"/>
    <property type="match status" value="1"/>
</dbReference>
<dbReference type="GO" id="GO:0008270">
    <property type="term" value="F:zinc ion binding"/>
    <property type="evidence" value="ECO:0007669"/>
    <property type="project" value="UniProtKB-KW"/>
</dbReference>
<keyword evidence="4" id="KW-0862">Zinc</keyword>
<keyword evidence="2" id="KW-0479">Metal-binding</keyword>
<feature type="region of interest" description="Disordered" evidence="5">
    <location>
        <begin position="1319"/>
        <end position="1380"/>
    </location>
</feature>
<feature type="region of interest" description="Disordered" evidence="5">
    <location>
        <begin position="548"/>
        <end position="572"/>
    </location>
</feature>
<organism evidence="7 8">
    <name type="scientific">Chlamydomonas incerta</name>
    <dbReference type="NCBI Taxonomy" id="51695"/>
    <lineage>
        <taxon>Eukaryota</taxon>
        <taxon>Viridiplantae</taxon>
        <taxon>Chlorophyta</taxon>
        <taxon>core chlorophytes</taxon>
        <taxon>Chlorophyceae</taxon>
        <taxon>CS clade</taxon>
        <taxon>Chlamydomonadales</taxon>
        <taxon>Chlamydomonadaceae</taxon>
        <taxon>Chlamydomonas</taxon>
    </lineage>
</organism>
<feature type="compositionally biased region" description="Low complexity" evidence="5">
    <location>
        <begin position="1150"/>
        <end position="1159"/>
    </location>
</feature>
<dbReference type="GO" id="GO:0006357">
    <property type="term" value="P:regulation of transcription by RNA polymerase II"/>
    <property type="evidence" value="ECO:0007669"/>
    <property type="project" value="TreeGrafter"/>
</dbReference>
<evidence type="ECO:0000256" key="1">
    <source>
        <dbReference type="ARBA" id="ARBA00022553"/>
    </source>
</evidence>
<dbReference type="InterPro" id="IPR001965">
    <property type="entry name" value="Znf_PHD"/>
</dbReference>
<keyword evidence="8" id="KW-1185">Reference proteome</keyword>